<dbReference type="SUPFAM" id="SSF49265">
    <property type="entry name" value="Fibronectin type III"/>
    <property type="match status" value="3"/>
</dbReference>
<dbReference type="InterPro" id="IPR036116">
    <property type="entry name" value="FN3_sf"/>
</dbReference>
<dbReference type="PANTHER" id="PTHR46708">
    <property type="entry name" value="TENASCIN"/>
    <property type="match status" value="1"/>
</dbReference>
<reference evidence="4 5" key="1">
    <citation type="submission" date="2017-11" db="EMBL/GenBank/DDBJ databases">
        <authorList>
            <person name="Duchaud E."/>
        </authorList>
    </citation>
    <scope>NUCLEOTIDE SEQUENCE [LARGE SCALE GENOMIC DNA]</scope>
    <source>
        <strain evidence="4 5">TNO010</strain>
    </source>
</reference>
<feature type="signal peptide" evidence="2">
    <location>
        <begin position="1"/>
        <end position="31"/>
    </location>
</feature>
<name>A0A2I2MBR1_9FLAO</name>
<sequence>MKKKLTFTPSLSIQSFIFFFFIALSSLTSCSEEEQEDRSIFINSIDAENIQFNSTTLKWYSSISGEKTTAVFDIYLNDKLIKKGYEKNSFELSNLTPNTQYSGKIIGRTNFDTNVEKIFSFTTADYPDPLSFNVLATKITSESAVITWRTPKTLDQATLTYSIYVNGEVKKENIVENTAGNFYKITDLAPYKEYIIRVIAITDKNKQTFKEISFNALATSFQELTLTSKNITQTAANIDWNVSTVNYLDANIITYDIHLNGTLLIENTTETTHLLQNLTPNKYYTAKVIAKLKNGDSIPKKIEFKTLGTPPSDFTVSLKGEAQPNWTEIQWTLPTVADDVSFKYNLYLNDEIIEHDILSFIDSRTLPDLKEASQYTLKLVAIADNGTETFSNTITFKTITYPKINGDLILNFSNNLGTSAIAYWTPVSYTHNNENKRVYYNISIKELNNYDDATTELSRYLNNLKPNTSYTVRIKATVTDSGFNNYIASKTIEKIITTAQDYPLHPTIKITEAILYAKNSTYFPGQIRVKFSEKISDIDVETFFASTMFMNNFQTYSSSILSNKLSNSKYDYIVNNFGGNVIVNQGYVVFNDAGKTYRIPYSFHIDSN</sequence>
<dbReference type="SMART" id="SM00060">
    <property type="entry name" value="FN3"/>
    <property type="match status" value="5"/>
</dbReference>
<dbReference type="Gene3D" id="2.60.40.10">
    <property type="entry name" value="Immunoglobulins"/>
    <property type="match status" value="3"/>
</dbReference>
<dbReference type="AlphaFoldDB" id="A0A2I2MBR1"/>
<organism evidence="4 5">
    <name type="scientific">Tenacibaculum finnmarkense genomovar ulcerans</name>
    <dbReference type="NCBI Taxonomy" id="2781388"/>
    <lineage>
        <taxon>Bacteria</taxon>
        <taxon>Pseudomonadati</taxon>
        <taxon>Bacteroidota</taxon>
        <taxon>Flavobacteriia</taxon>
        <taxon>Flavobacteriales</taxon>
        <taxon>Flavobacteriaceae</taxon>
        <taxon>Tenacibaculum</taxon>
        <taxon>Tenacibaculum finnmarkense</taxon>
    </lineage>
</organism>
<dbReference type="RefSeq" id="WP_172506010.1">
    <property type="nucleotide sequence ID" value="NZ_OENE01000055.1"/>
</dbReference>
<dbReference type="InterPro" id="IPR013783">
    <property type="entry name" value="Ig-like_fold"/>
</dbReference>
<gene>
    <name evidence="4" type="ORF">TNO010_90060</name>
</gene>
<dbReference type="Pfam" id="PF00041">
    <property type="entry name" value="fn3"/>
    <property type="match status" value="1"/>
</dbReference>
<dbReference type="InterPro" id="IPR003961">
    <property type="entry name" value="FN3_dom"/>
</dbReference>
<evidence type="ECO:0000256" key="2">
    <source>
        <dbReference type="SAM" id="SignalP"/>
    </source>
</evidence>
<feature type="domain" description="Fibronectin type-III" evidence="3">
    <location>
        <begin position="310"/>
        <end position="403"/>
    </location>
</feature>
<dbReference type="EMBL" id="OENE01000055">
    <property type="protein sequence ID" value="SOU89983.1"/>
    <property type="molecule type" value="Genomic_DNA"/>
</dbReference>
<accession>A0A2I2MBR1</accession>
<protein>
    <recommendedName>
        <fullName evidence="3">Fibronectin type-III domain-containing protein</fullName>
    </recommendedName>
</protein>
<dbReference type="PROSITE" id="PS50853">
    <property type="entry name" value="FN3"/>
    <property type="match status" value="2"/>
</dbReference>
<feature type="domain" description="Fibronectin type-III" evidence="3">
    <location>
        <begin position="126"/>
        <end position="223"/>
    </location>
</feature>
<evidence type="ECO:0000313" key="4">
    <source>
        <dbReference type="EMBL" id="SOU89983.1"/>
    </source>
</evidence>
<dbReference type="InterPro" id="IPR050991">
    <property type="entry name" value="ECM_Regulatory_Proteins"/>
</dbReference>
<keyword evidence="1" id="KW-0677">Repeat</keyword>
<proteinExistence type="predicted"/>
<evidence type="ECO:0000259" key="3">
    <source>
        <dbReference type="PROSITE" id="PS50853"/>
    </source>
</evidence>
<evidence type="ECO:0000256" key="1">
    <source>
        <dbReference type="ARBA" id="ARBA00022737"/>
    </source>
</evidence>
<keyword evidence="2" id="KW-0732">Signal</keyword>
<evidence type="ECO:0000313" key="5">
    <source>
        <dbReference type="Proteomes" id="UP000490060"/>
    </source>
</evidence>
<dbReference type="PANTHER" id="PTHR46708:SF2">
    <property type="entry name" value="FIBRONECTIN TYPE-III DOMAIN-CONTAINING PROTEIN"/>
    <property type="match status" value="1"/>
</dbReference>
<dbReference type="CDD" id="cd00063">
    <property type="entry name" value="FN3"/>
    <property type="match status" value="3"/>
</dbReference>
<dbReference type="PROSITE" id="PS51257">
    <property type="entry name" value="PROKAR_LIPOPROTEIN"/>
    <property type="match status" value="1"/>
</dbReference>
<feature type="chain" id="PRO_5014165676" description="Fibronectin type-III domain-containing protein" evidence="2">
    <location>
        <begin position="32"/>
        <end position="608"/>
    </location>
</feature>
<dbReference type="Proteomes" id="UP000490060">
    <property type="component" value="Unassembled WGS sequence"/>
</dbReference>